<feature type="domain" description="MOSC" evidence="1">
    <location>
        <begin position="33"/>
        <end position="166"/>
    </location>
</feature>
<protein>
    <submittedName>
        <fullName evidence="2">MOSC domain-containing protein</fullName>
    </submittedName>
</protein>
<evidence type="ECO:0000313" key="2">
    <source>
        <dbReference type="EMBL" id="KAA0690476.1"/>
    </source>
</evidence>
<dbReference type="InterPro" id="IPR011037">
    <property type="entry name" value="Pyrv_Knase-like_insert_dom_sf"/>
</dbReference>
<dbReference type="PROSITE" id="PS51340">
    <property type="entry name" value="MOSC"/>
    <property type="match status" value="1"/>
</dbReference>
<dbReference type="PANTHER" id="PTHR30212:SF2">
    <property type="entry name" value="PROTEIN YIIM"/>
    <property type="match status" value="1"/>
</dbReference>
<dbReference type="GO" id="GO:0030151">
    <property type="term" value="F:molybdenum ion binding"/>
    <property type="evidence" value="ECO:0007669"/>
    <property type="project" value="InterPro"/>
</dbReference>
<reference evidence="2 3" key="1">
    <citation type="submission" date="2018-07" db="EMBL/GenBank/DDBJ databases">
        <title>Pseudomonas laoshanensis sp. nov., isolated from soil.</title>
        <authorList>
            <person name="Sun J."/>
            <person name="Yu L."/>
            <person name="Wang M."/>
            <person name="Zhang C."/>
        </authorList>
    </citation>
    <scope>NUCLEOTIDE SEQUENCE [LARGE SCALE GENOMIC DNA]</scope>
    <source>
        <strain evidence="2 3">Y22</strain>
    </source>
</reference>
<dbReference type="RefSeq" id="WP_149334435.1">
    <property type="nucleotide sequence ID" value="NZ_QOVF01000010.1"/>
</dbReference>
<dbReference type="AlphaFoldDB" id="A0A7V7GMP2"/>
<dbReference type="Proteomes" id="UP000463138">
    <property type="component" value="Unassembled WGS sequence"/>
</dbReference>
<accession>A0A7V7GMP2</accession>
<dbReference type="SUPFAM" id="SSF50800">
    <property type="entry name" value="PK beta-barrel domain-like"/>
    <property type="match status" value="1"/>
</dbReference>
<dbReference type="OrthoDB" id="9786134at2"/>
<proteinExistence type="predicted"/>
<evidence type="ECO:0000313" key="3">
    <source>
        <dbReference type="Proteomes" id="UP000463138"/>
    </source>
</evidence>
<dbReference type="Gene3D" id="2.40.33.20">
    <property type="entry name" value="PK beta-barrel domain-like"/>
    <property type="match status" value="1"/>
</dbReference>
<dbReference type="GO" id="GO:0030170">
    <property type="term" value="F:pyridoxal phosphate binding"/>
    <property type="evidence" value="ECO:0007669"/>
    <property type="project" value="InterPro"/>
</dbReference>
<sequence>MLSSPPRILSINAARRRSIAVGAKSQQTGLFKEPLAGPVLIDANGLPGDEIINRRFHGGPDQAVYLYSQEDIDWWAEQLQREIDPGFFGENLTISHWWSEVRVGDRLQIGELLMEVTAPRVPCAVMAARVGNPAFVKQFIKACRGGAYVRVLHAGPLSVGDSLEVARVPVDHPTVDEIFRYWHAKTPNADFLRRTLAAPIAIILREALEKRLPDAEAATGQLPGL</sequence>
<dbReference type="InterPro" id="IPR052353">
    <property type="entry name" value="Benzoxazolinone_Detox_Enz"/>
</dbReference>
<name>A0A7V7GMP2_9GAMM</name>
<gene>
    <name evidence="2" type="ORF">DT594_17965</name>
</gene>
<dbReference type="InterPro" id="IPR005302">
    <property type="entry name" value="MoCF_Sase_C"/>
</dbReference>
<organism evidence="2 3">
    <name type="scientific">Halopseudomonas laoshanensis</name>
    <dbReference type="NCBI Taxonomy" id="2268758"/>
    <lineage>
        <taxon>Bacteria</taxon>
        <taxon>Pseudomonadati</taxon>
        <taxon>Pseudomonadota</taxon>
        <taxon>Gammaproteobacteria</taxon>
        <taxon>Pseudomonadales</taxon>
        <taxon>Pseudomonadaceae</taxon>
        <taxon>Halopseudomonas</taxon>
    </lineage>
</organism>
<dbReference type="EMBL" id="QOVF01000010">
    <property type="protein sequence ID" value="KAA0690476.1"/>
    <property type="molecule type" value="Genomic_DNA"/>
</dbReference>
<comment type="caution">
    <text evidence="2">The sequence shown here is derived from an EMBL/GenBank/DDBJ whole genome shotgun (WGS) entry which is preliminary data.</text>
</comment>
<dbReference type="GO" id="GO:0003824">
    <property type="term" value="F:catalytic activity"/>
    <property type="evidence" value="ECO:0007669"/>
    <property type="project" value="InterPro"/>
</dbReference>
<keyword evidence="3" id="KW-1185">Reference proteome</keyword>
<evidence type="ECO:0000259" key="1">
    <source>
        <dbReference type="PROSITE" id="PS51340"/>
    </source>
</evidence>
<dbReference type="Pfam" id="PF03473">
    <property type="entry name" value="MOSC"/>
    <property type="match status" value="1"/>
</dbReference>
<dbReference type="PANTHER" id="PTHR30212">
    <property type="entry name" value="PROTEIN YIIM"/>
    <property type="match status" value="1"/>
</dbReference>